<keyword evidence="10 15" id="KW-0408">Iron</keyword>
<keyword evidence="11 17" id="KW-0472">Membrane</keyword>
<evidence type="ECO:0000256" key="10">
    <source>
        <dbReference type="ARBA" id="ARBA00023004"/>
    </source>
</evidence>
<dbReference type="GO" id="GO:0005886">
    <property type="term" value="C:plasma membrane"/>
    <property type="evidence" value="ECO:0007669"/>
    <property type="project" value="UniProtKB-SubCell"/>
</dbReference>
<dbReference type="Proteomes" id="UP000736672">
    <property type="component" value="Unassembled WGS sequence"/>
</dbReference>
<evidence type="ECO:0000256" key="6">
    <source>
        <dbReference type="ARBA" id="ARBA00022617"/>
    </source>
</evidence>
<evidence type="ECO:0000256" key="11">
    <source>
        <dbReference type="ARBA" id="ARBA00023136"/>
    </source>
</evidence>
<keyword evidence="13" id="KW-0325">Glycoprotein</keyword>
<evidence type="ECO:0000256" key="12">
    <source>
        <dbReference type="ARBA" id="ARBA00023157"/>
    </source>
</evidence>
<evidence type="ECO:0000256" key="8">
    <source>
        <dbReference type="ARBA" id="ARBA00022723"/>
    </source>
</evidence>
<keyword evidence="6 15" id="KW-0349">Heme</keyword>
<comment type="caution">
    <text evidence="20">The sequence shown here is derived from an EMBL/GenBank/DDBJ whole genome shotgun (WGS) entry which is preliminary data.</text>
</comment>
<evidence type="ECO:0000313" key="20">
    <source>
        <dbReference type="EMBL" id="KAH7268696.1"/>
    </source>
</evidence>
<proteinExistence type="inferred from homology"/>
<name>A0A9P9KUD3_FUSSL</name>
<evidence type="ECO:0000256" key="1">
    <source>
        <dbReference type="ARBA" id="ARBA00004609"/>
    </source>
</evidence>
<feature type="compositionally biased region" description="Low complexity" evidence="16">
    <location>
        <begin position="152"/>
        <end position="164"/>
    </location>
</feature>
<comment type="subcellular location">
    <subcellularLocation>
        <location evidence="1">Cell membrane</location>
        <topology evidence="1">Lipid-anchor</topology>
        <topology evidence="1">GPI-anchor</topology>
    </subcellularLocation>
    <subcellularLocation>
        <location evidence="2">Secreted</location>
    </subcellularLocation>
</comment>
<feature type="disulfide bond" evidence="15">
    <location>
        <begin position="47"/>
        <end position="80"/>
    </location>
</feature>
<evidence type="ECO:0000256" key="7">
    <source>
        <dbReference type="ARBA" id="ARBA00022622"/>
    </source>
</evidence>
<feature type="domain" description="CFEM" evidence="19">
    <location>
        <begin position="1"/>
        <end position="111"/>
    </location>
</feature>
<evidence type="ECO:0000256" key="3">
    <source>
        <dbReference type="ARBA" id="ARBA00010031"/>
    </source>
</evidence>
<dbReference type="PROSITE" id="PS52012">
    <property type="entry name" value="CFEM"/>
    <property type="match status" value="1"/>
</dbReference>
<evidence type="ECO:0000256" key="5">
    <source>
        <dbReference type="ARBA" id="ARBA00022525"/>
    </source>
</evidence>
<evidence type="ECO:0000256" key="17">
    <source>
        <dbReference type="SAM" id="Phobius"/>
    </source>
</evidence>
<gene>
    <name evidence="20" type="ORF">B0J15DRAFT_545548</name>
</gene>
<keyword evidence="17" id="KW-0812">Transmembrane</keyword>
<dbReference type="InterPro" id="IPR008427">
    <property type="entry name" value="Extracellular_membr_CFEM_dom"/>
</dbReference>
<dbReference type="OrthoDB" id="3065412at2759"/>
<dbReference type="SMART" id="SM00747">
    <property type="entry name" value="CFEM"/>
    <property type="match status" value="1"/>
</dbReference>
<evidence type="ECO:0000313" key="21">
    <source>
        <dbReference type="Proteomes" id="UP000736672"/>
    </source>
</evidence>
<feature type="transmembrane region" description="Helical" evidence="17">
    <location>
        <begin position="177"/>
        <end position="198"/>
    </location>
</feature>
<comment type="similarity">
    <text evidence="3">Belongs to the RBT5 family.</text>
</comment>
<keyword evidence="7" id="KW-0336">GPI-anchor</keyword>
<evidence type="ECO:0000256" key="18">
    <source>
        <dbReference type="SAM" id="SignalP"/>
    </source>
</evidence>
<evidence type="ECO:0000259" key="19">
    <source>
        <dbReference type="PROSITE" id="PS52012"/>
    </source>
</evidence>
<feature type="disulfide bond" evidence="15">
    <location>
        <begin position="24"/>
        <end position="64"/>
    </location>
</feature>
<evidence type="ECO:0000256" key="13">
    <source>
        <dbReference type="ARBA" id="ARBA00023180"/>
    </source>
</evidence>
<feature type="compositionally biased region" description="Low complexity" evidence="16">
    <location>
        <begin position="91"/>
        <end position="131"/>
    </location>
</feature>
<keyword evidence="8 15" id="KW-0479">Metal-binding</keyword>
<evidence type="ECO:0000256" key="2">
    <source>
        <dbReference type="ARBA" id="ARBA00004613"/>
    </source>
</evidence>
<dbReference type="AlphaFoldDB" id="A0A9P9KUD3"/>
<feature type="disulfide bond" evidence="15">
    <location>
        <begin position="38"/>
        <end position="45"/>
    </location>
</feature>
<sequence length="199" mass="19363">MKSVLTAAVLASAGALAQSPLPSCAQTCALNILASSGCAATDVACVCKSKVFVEGYTTCVTKDCSPEDAAKAEQYGVQLCGSAGVSVSGEAPATEAPAVSSEAPEAPSTPTEAPSAPSAPAAPSTPEAPTAPSAPAPPYPPKPSKEIPPVIPSESKPAEVPATPATPTAALPTAGAGIVQVSNAVILSVGLSMMLVLLN</sequence>
<accession>A0A9P9KUD3</accession>
<evidence type="ECO:0000256" key="9">
    <source>
        <dbReference type="ARBA" id="ARBA00022729"/>
    </source>
</evidence>
<feature type="disulfide bond" evidence="15">
    <location>
        <begin position="28"/>
        <end position="59"/>
    </location>
</feature>
<reference evidence="20" key="1">
    <citation type="journal article" date="2021" name="Nat. Commun.">
        <title>Genetic determinants of endophytism in the Arabidopsis root mycobiome.</title>
        <authorList>
            <person name="Mesny F."/>
            <person name="Miyauchi S."/>
            <person name="Thiergart T."/>
            <person name="Pickel B."/>
            <person name="Atanasova L."/>
            <person name="Karlsson M."/>
            <person name="Huettel B."/>
            <person name="Barry K.W."/>
            <person name="Haridas S."/>
            <person name="Chen C."/>
            <person name="Bauer D."/>
            <person name="Andreopoulos W."/>
            <person name="Pangilinan J."/>
            <person name="LaButti K."/>
            <person name="Riley R."/>
            <person name="Lipzen A."/>
            <person name="Clum A."/>
            <person name="Drula E."/>
            <person name="Henrissat B."/>
            <person name="Kohler A."/>
            <person name="Grigoriev I.V."/>
            <person name="Martin F.M."/>
            <person name="Hacquard S."/>
        </authorList>
    </citation>
    <scope>NUCLEOTIDE SEQUENCE</scope>
    <source>
        <strain evidence="20">FSSC 5 MPI-SDFR-AT-0091</strain>
    </source>
</reference>
<keyword evidence="14" id="KW-0449">Lipoprotein</keyword>
<dbReference type="GO" id="GO:0005576">
    <property type="term" value="C:extracellular region"/>
    <property type="evidence" value="ECO:0007669"/>
    <property type="project" value="UniProtKB-SubCell"/>
</dbReference>
<feature type="chain" id="PRO_5040118873" description="CFEM domain-containing protein" evidence="18">
    <location>
        <begin position="18"/>
        <end position="199"/>
    </location>
</feature>
<dbReference type="PANTHER" id="PTHR37928">
    <property type="entry name" value="CFEM DOMAIN PROTEIN (AFU_ORTHOLOGUE AFUA_6G14090)"/>
    <property type="match status" value="1"/>
</dbReference>
<evidence type="ECO:0000256" key="16">
    <source>
        <dbReference type="SAM" id="MobiDB-lite"/>
    </source>
</evidence>
<evidence type="ECO:0000256" key="15">
    <source>
        <dbReference type="PROSITE-ProRule" id="PRU01356"/>
    </source>
</evidence>
<protein>
    <recommendedName>
        <fullName evidence="19">CFEM domain-containing protein</fullName>
    </recommendedName>
</protein>
<keyword evidence="4" id="KW-1003">Cell membrane</keyword>
<keyword evidence="17" id="KW-1133">Transmembrane helix</keyword>
<dbReference type="Pfam" id="PF05730">
    <property type="entry name" value="CFEM"/>
    <property type="match status" value="1"/>
</dbReference>
<dbReference type="GO" id="GO:0046872">
    <property type="term" value="F:metal ion binding"/>
    <property type="evidence" value="ECO:0007669"/>
    <property type="project" value="UniProtKB-UniRule"/>
</dbReference>
<feature type="compositionally biased region" description="Pro residues" evidence="16">
    <location>
        <begin position="132"/>
        <end position="142"/>
    </location>
</feature>
<feature type="signal peptide" evidence="18">
    <location>
        <begin position="1"/>
        <end position="17"/>
    </location>
</feature>
<dbReference type="PANTHER" id="PTHR37928:SF2">
    <property type="entry name" value="GPI ANCHORED CFEM DOMAIN PROTEIN (AFU_ORTHOLOGUE AFUA_6G10580)"/>
    <property type="match status" value="1"/>
</dbReference>
<dbReference type="EMBL" id="JAGTJS010000005">
    <property type="protein sequence ID" value="KAH7268696.1"/>
    <property type="molecule type" value="Genomic_DNA"/>
</dbReference>
<evidence type="ECO:0000256" key="14">
    <source>
        <dbReference type="ARBA" id="ARBA00023288"/>
    </source>
</evidence>
<feature type="region of interest" description="Disordered" evidence="16">
    <location>
        <begin position="91"/>
        <end position="164"/>
    </location>
</feature>
<dbReference type="GO" id="GO:0098552">
    <property type="term" value="C:side of membrane"/>
    <property type="evidence" value="ECO:0007669"/>
    <property type="project" value="UniProtKB-KW"/>
</dbReference>
<organism evidence="20 21">
    <name type="scientific">Fusarium solani</name>
    <name type="common">Filamentous fungus</name>
    <dbReference type="NCBI Taxonomy" id="169388"/>
    <lineage>
        <taxon>Eukaryota</taxon>
        <taxon>Fungi</taxon>
        <taxon>Dikarya</taxon>
        <taxon>Ascomycota</taxon>
        <taxon>Pezizomycotina</taxon>
        <taxon>Sordariomycetes</taxon>
        <taxon>Hypocreomycetidae</taxon>
        <taxon>Hypocreales</taxon>
        <taxon>Nectriaceae</taxon>
        <taxon>Fusarium</taxon>
        <taxon>Fusarium solani species complex</taxon>
    </lineage>
</organism>
<keyword evidence="9 18" id="KW-0732">Signal</keyword>
<evidence type="ECO:0000256" key="4">
    <source>
        <dbReference type="ARBA" id="ARBA00022475"/>
    </source>
</evidence>
<keyword evidence="21" id="KW-1185">Reference proteome</keyword>
<dbReference type="InterPro" id="IPR051735">
    <property type="entry name" value="CFEM_domain"/>
</dbReference>
<feature type="binding site" description="axial binding residue" evidence="15">
    <location>
        <position position="42"/>
    </location>
    <ligand>
        <name>heme</name>
        <dbReference type="ChEBI" id="CHEBI:30413"/>
    </ligand>
    <ligandPart>
        <name>Fe</name>
        <dbReference type="ChEBI" id="CHEBI:18248"/>
    </ligandPart>
</feature>
<keyword evidence="5" id="KW-0964">Secreted</keyword>
<keyword evidence="12 15" id="KW-1015">Disulfide bond</keyword>